<keyword evidence="4" id="KW-0698">rRNA processing</keyword>
<comment type="similarity">
    <text evidence="2">Belongs to the REXO4 family.</text>
</comment>
<keyword evidence="8" id="KW-0539">Nucleus</keyword>
<dbReference type="OrthoDB" id="16516at2759"/>
<protein>
    <recommendedName>
        <fullName evidence="3">RNA exonuclease 4</fullName>
    </recommendedName>
</protein>
<comment type="caution">
    <text evidence="11">The sequence shown here is derived from an EMBL/GenBank/DDBJ whole genome shotgun (WGS) entry which is preliminary data.</text>
</comment>
<dbReference type="Pfam" id="PF00929">
    <property type="entry name" value="RNase_T"/>
    <property type="match status" value="1"/>
</dbReference>
<keyword evidence="6" id="KW-0378">Hydrolase</keyword>
<dbReference type="InterPro" id="IPR036397">
    <property type="entry name" value="RNaseH_sf"/>
</dbReference>
<dbReference type="GO" id="GO:0006364">
    <property type="term" value="P:rRNA processing"/>
    <property type="evidence" value="ECO:0007669"/>
    <property type="project" value="UniProtKB-KW"/>
</dbReference>
<dbReference type="InterPro" id="IPR013520">
    <property type="entry name" value="Ribonucl_H"/>
</dbReference>
<proteinExistence type="inferred from homology"/>
<dbReference type="SMART" id="SM00479">
    <property type="entry name" value="EXOIII"/>
    <property type="match status" value="1"/>
</dbReference>
<evidence type="ECO:0000313" key="12">
    <source>
        <dbReference type="Proteomes" id="UP000019149"/>
    </source>
</evidence>
<comment type="subcellular location">
    <subcellularLocation>
        <location evidence="1">Nucleus</location>
    </subcellularLocation>
</comment>
<comment type="function">
    <text evidence="9">Exoribonuclease involved in ribosome biosynthesis. Involved in the processing of ITS1, the internal transcribed spacer localized between the 18S and 5.8S rRNAs.</text>
</comment>
<organism evidence="11 12">
    <name type="scientific">Echinococcus granulosus</name>
    <name type="common">Hydatid tapeworm</name>
    <dbReference type="NCBI Taxonomy" id="6210"/>
    <lineage>
        <taxon>Eukaryota</taxon>
        <taxon>Metazoa</taxon>
        <taxon>Spiralia</taxon>
        <taxon>Lophotrochozoa</taxon>
        <taxon>Platyhelminthes</taxon>
        <taxon>Cestoda</taxon>
        <taxon>Eucestoda</taxon>
        <taxon>Cyclophyllidea</taxon>
        <taxon>Taeniidae</taxon>
        <taxon>Echinococcus</taxon>
        <taxon>Echinococcus granulosus group</taxon>
    </lineage>
</organism>
<dbReference type="PANTHER" id="PTHR12801">
    <property type="entry name" value="RNA EXONUCLEASE REXO1 / RECO3 FAMILY MEMBER-RELATED"/>
    <property type="match status" value="1"/>
</dbReference>
<dbReference type="SUPFAM" id="SSF53098">
    <property type="entry name" value="Ribonuclease H-like"/>
    <property type="match status" value="1"/>
</dbReference>
<dbReference type="GO" id="GO:0005634">
    <property type="term" value="C:nucleus"/>
    <property type="evidence" value="ECO:0007669"/>
    <property type="project" value="UniProtKB-SubCell"/>
</dbReference>
<keyword evidence="7" id="KW-0269">Exonuclease</keyword>
<dbReference type="InterPro" id="IPR037431">
    <property type="entry name" value="REX4_DEDDh_dom"/>
</dbReference>
<dbReference type="RefSeq" id="XP_024351135.1">
    <property type="nucleotide sequence ID" value="XM_024494514.1"/>
</dbReference>
<dbReference type="InterPro" id="IPR012337">
    <property type="entry name" value="RNaseH-like_sf"/>
</dbReference>
<gene>
    <name evidence="11" type="ORF">EGR_05265</name>
</gene>
<dbReference type="Gene3D" id="3.30.420.10">
    <property type="entry name" value="Ribonuclease H-like superfamily/Ribonuclease H"/>
    <property type="match status" value="1"/>
</dbReference>
<evidence type="ECO:0000313" key="11">
    <source>
        <dbReference type="EMBL" id="EUB59939.1"/>
    </source>
</evidence>
<dbReference type="EMBL" id="APAU02000037">
    <property type="protein sequence ID" value="EUB59939.1"/>
    <property type="molecule type" value="Genomic_DNA"/>
</dbReference>
<evidence type="ECO:0000256" key="2">
    <source>
        <dbReference type="ARBA" id="ARBA00010489"/>
    </source>
</evidence>
<evidence type="ECO:0000256" key="9">
    <source>
        <dbReference type="ARBA" id="ARBA00025599"/>
    </source>
</evidence>
<dbReference type="GO" id="GO:0003676">
    <property type="term" value="F:nucleic acid binding"/>
    <property type="evidence" value="ECO:0007669"/>
    <property type="project" value="InterPro"/>
</dbReference>
<evidence type="ECO:0000256" key="4">
    <source>
        <dbReference type="ARBA" id="ARBA00022552"/>
    </source>
</evidence>
<accession>W6V244</accession>
<name>W6V244_ECHGR</name>
<evidence type="ECO:0000256" key="8">
    <source>
        <dbReference type="ARBA" id="ARBA00023242"/>
    </source>
</evidence>
<dbReference type="CDD" id="cd06144">
    <property type="entry name" value="REX4_like"/>
    <property type="match status" value="1"/>
</dbReference>
<evidence type="ECO:0000256" key="6">
    <source>
        <dbReference type="ARBA" id="ARBA00022801"/>
    </source>
</evidence>
<keyword evidence="12" id="KW-1185">Reference proteome</keyword>
<evidence type="ECO:0000256" key="3">
    <source>
        <dbReference type="ARBA" id="ARBA00016937"/>
    </source>
</evidence>
<dbReference type="STRING" id="6210.W6V244"/>
<dbReference type="GeneID" id="36340980"/>
<evidence type="ECO:0000256" key="7">
    <source>
        <dbReference type="ARBA" id="ARBA00022839"/>
    </source>
</evidence>
<dbReference type="CTD" id="36340980"/>
<dbReference type="Proteomes" id="UP000019149">
    <property type="component" value="Unassembled WGS sequence"/>
</dbReference>
<sequence>MELVCTRGAAGLVVYRQLYDMGLRWKKKKKHRPGGKRLTMQPVVPKGPENTTVGLQYLRDNIFPEGPVALDCEMVGVGDDYRSALARVSIVAHDGTVLYDVISRPEEAITDYRTRWSGIRPSDMERAIPFESVREQVLRIIAPMSYLQNRTVVGHAIYNDFGVLKIEYPQELIRDIATSPYAKAKARIPIKGPAALRHLAYVLLGLRIQCKEHSSIEDAQATMAIYRLVEKEWEADLRKKAAKRLRNIKTDTADANTESKSFPLPFSSKVNDSALLSDDEYWTAVEENDSSA</sequence>
<feature type="domain" description="Exonuclease" evidence="10">
    <location>
        <begin position="66"/>
        <end position="235"/>
    </location>
</feature>
<keyword evidence="5" id="KW-0540">Nuclease</keyword>
<dbReference type="PANTHER" id="PTHR12801:SF45">
    <property type="entry name" value="RNA EXONUCLEASE 4"/>
    <property type="match status" value="1"/>
</dbReference>
<dbReference type="KEGG" id="egl:EGR_05265"/>
<evidence type="ECO:0000259" key="10">
    <source>
        <dbReference type="SMART" id="SM00479"/>
    </source>
</evidence>
<dbReference type="AlphaFoldDB" id="W6V244"/>
<evidence type="ECO:0000256" key="5">
    <source>
        <dbReference type="ARBA" id="ARBA00022722"/>
    </source>
</evidence>
<dbReference type="GO" id="GO:0008408">
    <property type="term" value="F:3'-5' exonuclease activity"/>
    <property type="evidence" value="ECO:0007669"/>
    <property type="project" value="InterPro"/>
</dbReference>
<reference evidence="11 12" key="1">
    <citation type="journal article" date="2013" name="Nat. Genet.">
        <title>The genome of the hydatid tapeworm Echinococcus granulosus.</title>
        <authorList>
            <person name="Zheng H."/>
            <person name="Zhang W."/>
            <person name="Zhang L."/>
            <person name="Zhang Z."/>
            <person name="Li J."/>
            <person name="Lu G."/>
            <person name="Zhu Y."/>
            <person name="Wang Y."/>
            <person name="Huang Y."/>
            <person name="Liu J."/>
            <person name="Kang H."/>
            <person name="Chen J."/>
            <person name="Wang L."/>
            <person name="Chen A."/>
            <person name="Yu S."/>
            <person name="Gao Z."/>
            <person name="Jin L."/>
            <person name="Gu W."/>
            <person name="Wang Z."/>
            <person name="Zhao L."/>
            <person name="Shi B."/>
            <person name="Wen H."/>
            <person name="Lin R."/>
            <person name="Jones M.K."/>
            <person name="Brejova B."/>
            <person name="Vinar T."/>
            <person name="Zhao G."/>
            <person name="McManus D.P."/>
            <person name="Chen Z."/>
            <person name="Zhou Y."/>
            <person name="Wang S."/>
        </authorList>
    </citation>
    <scope>NUCLEOTIDE SEQUENCE [LARGE SCALE GENOMIC DNA]</scope>
</reference>
<evidence type="ECO:0000256" key="1">
    <source>
        <dbReference type="ARBA" id="ARBA00004123"/>
    </source>
</evidence>
<dbReference type="InterPro" id="IPR047021">
    <property type="entry name" value="REXO1/3/4-like"/>
</dbReference>
<dbReference type="OMA" id="CKEHSSI"/>